<sequence length="126" mass="13416">MPLYRSTLYGSYDMSARLLAREGVAEAQTQLVTEQGIGTPANDKAGLTTLFCEEQEDEGFKAAARGGVDAYVCRGAGCTAPGIVGFIRHFQAAAALNEHDEEERKPFWSAFVGNVLGVIDIGDSGL</sequence>
<dbReference type="Proteomes" id="UP000244722">
    <property type="component" value="Unassembled WGS sequence"/>
</dbReference>
<keyword evidence="2" id="KW-1185">Reference proteome</keyword>
<proteinExistence type="predicted"/>
<comment type="caution">
    <text evidence="1">The sequence shown here is derived from an EMBL/GenBank/DDBJ whole genome shotgun (WGS) entry which is preliminary data.</text>
</comment>
<name>A0A2T6ZR96_TUBBO</name>
<evidence type="ECO:0000313" key="1">
    <source>
        <dbReference type="EMBL" id="PUU77996.1"/>
    </source>
</evidence>
<evidence type="ECO:0000313" key="2">
    <source>
        <dbReference type="Proteomes" id="UP000244722"/>
    </source>
</evidence>
<organism evidence="1 2">
    <name type="scientific">Tuber borchii</name>
    <name type="common">White truffle</name>
    <dbReference type="NCBI Taxonomy" id="42251"/>
    <lineage>
        <taxon>Eukaryota</taxon>
        <taxon>Fungi</taxon>
        <taxon>Dikarya</taxon>
        <taxon>Ascomycota</taxon>
        <taxon>Pezizomycotina</taxon>
        <taxon>Pezizomycetes</taxon>
        <taxon>Pezizales</taxon>
        <taxon>Tuberaceae</taxon>
        <taxon>Tuber</taxon>
    </lineage>
</organism>
<gene>
    <name evidence="1" type="ORF">B9Z19DRAFT_1127488</name>
</gene>
<reference evidence="1 2" key="1">
    <citation type="submission" date="2017-04" db="EMBL/GenBank/DDBJ databases">
        <title>Draft genome sequence of Tuber borchii Vittad., a whitish edible truffle.</title>
        <authorList>
            <consortium name="DOE Joint Genome Institute"/>
            <person name="Murat C."/>
            <person name="Kuo A."/>
            <person name="Barry K.W."/>
            <person name="Clum A."/>
            <person name="Dockter R.B."/>
            <person name="Fauchery L."/>
            <person name="Iotti M."/>
            <person name="Kohler A."/>
            <person name="Labutti K."/>
            <person name="Lindquist E.A."/>
            <person name="Lipzen A."/>
            <person name="Ohm R.A."/>
            <person name="Wang M."/>
            <person name="Grigoriev I.V."/>
            <person name="Zambonelli A."/>
            <person name="Martin F.M."/>
        </authorList>
    </citation>
    <scope>NUCLEOTIDE SEQUENCE [LARGE SCALE GENOMIC DNA]</scope>
    <source>
        <strain evidence="1 2">Tbo3840</strain>
    </source>
</reference>
<protein>
    <submittedName>
        <fullName evidence="1">Uncharacterized protein</fullName>
    </submittedName>
</protein>
<dbReference type="AlphaFoldDB" id="A0A2T6ZR96"/>
<dbReference type="EMBL" id="NESQ01000133">
    <property type="protein sequence ID" value="PUU77996.1"/>
    <property type="molecule type" value="Genomic_DNA"/>
</dbReference>
<accession>A0A2T6ZR96</accession>